<feature type="region of interest" description="Disordered" evidence="1">
    <location>
        <begin position="159"/>
        <end position="189"/>
    </location>
</feature>
<gene>
    <name evidence="2" type="ORF">EVAR_11139_1</name>
</gene>
<comment type="caution">
    <text evidence="2">The sequence shown here is derived from an EMBL/GenBank/DDBJ whole genome shotgun (WGS) entry which is preliminary data.</text>
</comment>
<dbReference type="Proteomes" id="UP000299102">
    <property type="component" value="Unassembled WGS sequence"/>
</dbReference>
<organism evidence="2 3">
    <name type="scientific">Eumeta variegata</name>
    <name type="common">Bagworm moth</name>
    <name type="synonym">Eumeta japonica</name>
    <dbReference type="NCBI Taxonomy" id="151549"/>
    <lineage>
        <taxon>Eukaryota</taxon>
        <taxon>Metazoa</taxon>
        <taxon>Ecdysozoa</taxon>
        <taxon>Arthropoda</taxon>
        <taxon>Hexapoda</taxon>
        <taxon>Insecta</taxon>
        <taxon>Pterygota</taxon>
        <taxon>Neoptera</taxon>
        <taxon>Endopterygota</taxon>
        <taxon>Lepidoptera</taxon>
        <taxon>Glossata</taxon>
        <taxon>Ditrysia</taxon>
        <taxon>Tineoidea</taxon>
        <taxon>Psychidae</taxon>
        <taxon>Oiketicinae</taxon>
        <taxon>Eumeta</taxon>
    </lineage>
</organism>
<evidence type="ECO:0000256" key="1">
    <source>
        <dbReference type="SAM" id="MobiDB-lite"/>
    </source>
</evidence>
<dbReference type="AlphaFoldDB" id="A0A4C1U4C2"/>
<keyword evidence="3" id="KW-1185">Reference proteome</keyword>
<proteinExistence type="predicted"/>
<evidence type="ECO:0000313" key="3">
    <source>
        <dbReference type="Proteomes" id="UP000299102"/>
    </source>
</evidence>
<accession>A0A4C1U4C2</accession>
<evidence type="ECO:0000313" key="2">
    <source>
        <dbReference type="EMBL" id="GBP21108.1"/>
    </source>
</evidence>
<protein>
    <submittedName>
        <fullName evidence="2">Uncharacterized protein</fullName>
    </submittedName>
</protein>
<feature type="compositionally biased region" description="Polar residues" evidence="1">
    <location>
        <begin position="162"/>
        <end position="174"/>
    </location>
</feature>
<dbReference type="EMBL" id="BGZK01000125">
    <property type="protein sequence ID" value="GBP21108.1"/>
    <property type="molecule type" value="Genomic_DNA"/>
</dbReference>
<name>A0A4C1U4C2_EUMVA</name>
<reference evidence="2 3" key="1">
    <citation type="journal article" date="2019" name="Commun. Biol.">
        <title>The bagworm genome reveals a unique fibroin gene that provides high tensile strength.</title>
        <authorList>
            <person name="Kono N."/>
            <person name="Nakamura H."/>
            <person name="Ohtoshi R."/>
            <person name="Tomita M."/>
            <person name="Numata K."/>
            <person name="Arakawa K."/>
        </authorList>
    </citation>
    <scope>NUCLEOTIDE SEQUENCE [LARGE SCALE GENOMIC DNA]</scope>
</reference>
<feature type="region of interest" description="Disordered" evidence="1">
    <location>
        <begin position="76"/>
        <end position="113"/>
    </location>
</feature>
<sequence>MKIKKIGIYLKRGAFAATQRYAVSVGTASPGRIYSLKLGRTRAGAGGAAPPLDVFRSSRRTSARNTWRQKRTKSGVFTSAGPAPAAASVRRGRRRNDCTPGRRRRRRRDDRTTLPAGVRVFRYLRHGVSPSYRNITLRQIFLHIYLLQVKEKVDKYEHNSHGRVSSFPTASADRSGTGRVPPVTERAGR</sequence>